<dbReference type="Pfam" id="PF00072">
    <property type="entry name" value="Response_reg"/>
    <property type="match status" value="1"/>
</dbReference>
<dbReference type="CDD" id="cd17535">
    <property type="entry name" value="REC_NarL-like"/>
    <property type="match status" value="1"/>
</dbReference>
<dbReference type="SUPFAM" id="SSF52172">
    <property type="entry name" value="CheY-like"/>
    <property type="match status" value="1"/>
</dbReference>
<evidence type="ECO:0000256" key="1">
    <source>
        <dbReference type="ARBA" id="ARBA00022553"/>
    </source>
</evidence>
<evidence type="ECO:0000256" key="2">
    <source>
        <dbReference type="ARBA" id="ARBA00023015"/>
    </source>
</evidence>
<evidence type="ECO:0000313" key="9">
    <source>
        <dbReference type="Proteomes" id="UP001365846"/>
    </source>
</evidence>
<dbReference type="Proteomes" id="UP001365846">
    <property type="component" value="Unassembled WGS sequence"/>
</dbReference>
<evidence type="ECO:0000259" key="6">
    <source>
        <dbReference type="PROSITE" id="PS50043"/>
    </source>
</evidence>
<dbReference type="InterPro" id="IPR058245">
    <property type="entry name" value="NreC/VraR/RcsB-like_REC"/>
</dbReference>
<gene>
    <name evidence="8" type="ORF">WKW77_12535</name>
</gene>
<proteinExistence type="predicted"/>
<name>A0ABU8VE10_9BURK</name>
<dbReference type="InterPro" id="IPR039420">
    <property type="entry name" value="WalR-like"/>
</dbReference>
<dbReference type="PANTHER" id="PTHR43214">
    <property type="entry name" value="TWO-COMPONENT RESPONSE REGULATOR"/>
    <property type="match status" value="1"/>
</dbReference>
<dbReference type="PROSITE" id="PS00622">
    <property type="entry name" value="HTH_LUXR_1"/>
    <property type="match status" value="1"/>
</dbReference>
<dbReference type="InterPro" id="IPR001789">
    <property type="entry name" value="Sig_transdc_resp-reg_receiver"/>
</dbReference>
<evidence type="ECO:0000256" key="5">
    <source>
        <dbReference type="PROSITE-ProRule" id="PRU00169"/>
    </source>
</evidence>
<dbReference type="PRINTS" id="PR00038">
    <property type="entry name" value="HTHLUXR"/>
</dbReference>
<evidence type="ECO:0000256" key="3">
    <source>
        <dbReference type="ARBA" id="ARBA00023125"/>
    </source>
</evidence>
<dbReference type="PANTHER" id="PTHR43214:SF41">
    <property type="entry name" value="NITRATE_NITRITE RESPONSE REGULATOR PROTEIN NARP"/>
    <property type="match status" value="1"/>
</dbReference>
<dbReference type="PROSITE" id="PS50110">
    <property type="entry name" value="RESPONSE_REGULATORY"/>
    <property type="match status" value="1"/>
</dbReference>
<keyword evidence="4" id="KW-0804">Transcription</keyword>
<keyword evidence="3" id="KW-0238">DNA-binding</keyword>
<dbReference type="InterPro" id="IPR011006">
    <property type="entry name" value="CheY-like_superfamily"/>
</dbReference>
<dbReference type="RefSeq" id="WP_340357177.1">
    <property type="nucleotide sequence ID" value="NZ_JBBKZU010000005.1"/>
</dbReference>
<feature type="domain" description="HTH luxR-type" evidence="6">
    <location>
        <begin position="142"/>
        <end position="207"/>
    </location>
</feature>
<organism evidence="8 9">
    <name type="scientific">Variovorax ureilyticus</name>
    <dbReference type="NCBI Taxonomy" id="1836198"/>
    <lineage>
        <taxon>Bacteria</taxon>
        <taxon>Pseudomonadati</taxon>
        <taxon>Pseudomonadota</taxon>
        <taxon>Betaproteobacteria</taxon>
        <taxon>Burkholderiales</taxon>
        <taxon>Comamonadaceae</taxon>
        <taxon>Variovorax</taxon>
    </lineage>
</organism>
<evidence type="ECO:0000259" key="7">
    <source>
        <dbReference type="PROSITE" id="PS50110"/>
    </source>
</evidence>
<feature type="domain" description="Response regulatory" evidence="7">
    <location>
        <begin position="3"/>
        <end position="119"/>
    </location>
</feature>
<comment type="caution">
    <text evidence="8">The sequence shown here is derived from an EMBL/GenBank/DDBJ whole genome shotgun (WGS) entry which is preliminary data.</text>
</comment>
<feature type="modified residue" description="4-aspartylphosphate" evidence="5">
    <location>
        <position position="54"/>
    </location>
</feature>
<dbReference type="SMART" id="SM00448">
    <property type="entry name" value="REC"/>
    <property type="match status" value="1"/>
</dbReference>
<keyword evidence="1 5" id="KW-0597">Phosphoprotein</keyword>
<dbReference type="InterPro" id="IPR000792">
    <property type="entry name" value="Tscrpt_reg_LuxR_C"/>
</dbReference>
<evidence type="ECO:0000256" key="4">
    <source>
        <dbReference type="ARBA" id="ARBA00023163"/>
    </source>
</evidence>
<dbReference type="SMART" id="SM00421">
    <property type="entry name" value="HTH_LUXR"/>
    <property type="match status" value="1"/>
</dbReference>
<dbReference type="Gene3D" id="3.40.50.2300">
    <property type="match status" value="1"/>
</dbReference>
<keyword evidence="9" id="KW-1185">Reference proteome</keyword>
<dbReference type="PROSITE" id="PS50043">
    <property type="entry name" value="HTH_LUXR_2"/>
    <property type="match status" value="1"/>
</dbReference>
<protein>
    <submittedName>
        <fullName evidence="8">Response regulator transcription factor</fullName>
    </submittedName>
</protein>
<evidence type="ECO:0000313" key="8">
    <source>
        <dbReference type="EMBL" id="MEJ8811898.1"/>
    </source>
</evidence>
<dbReference type="Pfam" id="PF00196">
    <property type="entry name" value="GerE"/>
    <property type="match status" value="1"/>
</dbReference>
<sequence length="210" mass="22895">MHSVVVVDGHPAIRLAVRTALTGTHQFEVIGEAGDGPSALEIIRELEPELVVLDLELPRLNGLDVIERVRKALPKTKLVVLSGQEESIFGARAVKAGANAFISKSEDLQRLIHAAHAVLAGYSIFATSILASQSTLLDGSRPNALIRRLSDRELTVLQHLARGLSNKEIAEILLISNKTISGYKARIFEKLNISSLVELVDFSRTHRLVT</sequence>
<accession>A0ABU8VE10</accession>
<dbReference type="EMBL" id="JBBKZU010000005">
    <property type="protein sequence ID" value="MEJ8811898.1"/>
    <property type="molecule type" value="Genomic_DNA"/>
</dbReference>
<keyword evidence="2" id="KW-0805">Transcription regulation</keyword>
<dbReference type="CDD" id="cd06170">
    <property type="entry name" value="LuxR_C_like"/>
    <property type="match status" value="1"/>
</dbReference>
<reference evidence="8 9" key="1">
    <citation type="submission" date="2024-03" db="EMBL/GenBank/DDBJ databases">
        <title>Novel species of the genus Variovorax.</title>
        <authorList>
            <person name="Liu Q."/>
            <person name="Xin Y.-H."/>
        </authorList>
    </citation>
    <scope>NUCLEOTIDE SEQUENCE [LARGE SCALE GENOMIC DNA]</scope>
    <source>
        <strain evidence="8 9">KACC 18899</strain>
    </source>
</reference>